<dbReference type="InterPro" id="IPR022407">
    <property type="entry name" value="OxRdtase_Mopterin_BS"/>
</dbReference>
<evidence type="ECO:0000256" key="4">
    <source>
        <dbReference type="ARBA" id="ARBA00013123"/>
    </source>
</evidence>
<evidence type="ECO:0000256" key="6">
    <source>
        <dbReference type="ARBA" id="ARBA00022630"/>
    </source>
</evidence>
<dbReference type="InterPro" id="IPR012675">
    <property type="entry name" value="Beta-grasp_dom_sf"/>
</dbReference>
<dbReference type="Gene3D" id="3.30.465.10">
    <property type="match status" value="1"/>
</dbReference>
<dbReference type="GO" id="GO:0005777">
    <property type="term" value="C:peroxisome"/>
    <property type="evidence" value="ECO:0007669"/>
    <property type="project" value="UniProtKB-SubCell"/>
</dbReference>
<feature type="binding site" evidence="20">
    <location>
        <position position="85"/>
    </location>
    <ligand>
        <name>[2Fe-2S] cluster</name>
        <dbReference type="ChEBI" id="CHEBI:190135"/>
        <label>2</label>
    </ligand>
</feature>
<dbReference type="FunFam" id="3.30.43.10:FF:000001">
    <property type="entry name" value="Xanthine dehydrogenase/oxidase"/>
    <property type="match status" value="1"/>
</dbReference>
<dbReference type="OrthoDB" id="8300278at2759"/>
<evidence type="ECO:0000256" key="2">
    <source>
        <dbReference type="ARBA" id="ARBA00004275"/>
    </source>
</evidence>
<feature type="binding site" evidence="20">
    <location>
        <position position="799"/>
    </location>
    <ligand>
        <name>Mo-molybdopterin</name>
        <dbReference type="ChEBI" id="CHEBI:71302"/>
    </ligand>
    <ligandPart>
        <name>Mo</name>
        <dbReference type="ChEBI" id="CHEBI:28685"/>
    </ligandPart>
</feature>
<evidence type="ECO:0000256" key="9">
    <source>
        <dbReference type="ARBA" id="ARBA00022827"/>
    </source>
</evidence>
<keyword evidence="12 20" id="KW-0411">Iron-sulfur</keyword>
<dbReference type="FunFam" id="3.30.465.10:FF:000004">
    <property type="entry name" value="Xanthine dehydrogenase/oxidase"/>
    <property type="match status" value="1"/>
</dbReference>
<dbReference type="InterPro" id="IPR005107">
    <property type="entry name" value="CO_DH_flav_C"/>
</dbReference>
<dbReference type="Gene3D" id="3.30.43.10">
    <property type="entry name" value="Uridine Diphospho-n-acetylenolpyruvylglucosamine Reductase, domain 2"/>
    <property type="match status" value="1"/>
</dbReference>
<feature type="binding site" evidence="19">
    <location>
        <position position="1011"/>
    </location>
    <ligand>
        <name>substrate</name>
    </ligand>
</feature>
<feature type="binding site" evidence="20">
    <location>
        <position position="120"/>
    </location>
    <ligand>
        <name>[2Fe-2S] cluster</name>
        <dbReference type="ChEBI" id="CHEBI:190135"/>
        <label>2</label>
    </ligand>
</feature>
<dbReference type="FunFam" id="3.30.365.10:FF:000004">
    <property type="entry name" value="Xanthine dehydrogenase oxidase"/>
    <property type="match status" value="1"/>
</dbReference>
<evidence type="ECO:0000313" key="23">
    <source>
        <dbReference type="Proteomes" id="UP000789831"/>
    </source>
</evidence>
<evidence type="ECO:0000256" key="15">
    <source>
        <dbReference type="ARBA" id="ARBA00034078"/>
    </source>
</evidence>
<dbReference type="FunFam" id="3.30.365.10:FF:000001">
    <property type="entry name" value="Xanthine dehydrogenase oxidase"/>
    <property type="match status" value="1"/>
</dbReference>
<dbReference type="GO" id="GO:0043546">
    <property type="term" value="F:molybdopterin cofactor binding"/>
    <property type="evidence" value="ECO:0007669"/>
    <property type="project" value="InterPro"/>
</dbReference>
<feature type="binding site" evidence="20">
    <location>
        <position position="88"/>
    </location>
    <ligand>
        <name>[2Fe-2S] cluster</name>
        <dbReference type="ChEBI" id="CHEBI:190135"/>
        <label>2</label>
    </ligand>
</feature>
<dbReference type="PROSITE" id="PS00559">
    <property type="entry name" value="MOLYBDOPTERIN_EUK"/>
    <property type="match status" value="1"/>
</dbReference>
<dbReference type="GO" id="GO:0071949">
    <property type="term" value="F:FAD binding"/>
    <property type="evidence" value="ECO:0007669"/>
    <property type="project" value="InterPro"/>
</dbReference>
<evidence type="ECO:0000256" key="3">
    <source>
        <dbReference type="ARBA" id="ARBA00006849"/>
    </source>
</evidence>
<keyword evidence="6" id="KW-0285">Flavoprotein</keyword>
<keyword evidence="7 20" id="KW-0001">2Fe-2S</keyword>
<dbReference type="EC" id="1.17.1.4" evidence="4"/>
<dbReference type="Gene3D" id="1.10.150.120">
    <property type="entry name" value="[2Fe-2S]-binding domain"/>
    <property type="match status" value="1"/>
</dbReference>
<evidence type="ECO:0000256" key="14">
    <source>
        <dbReference type="ARBA" id="ARBA00023140"/>
    </source>
</evidence>
<evidence type="ECO:0000256" key="18">
    <source>
        <dbReference type="PIRSR" id="PIRSR000127-1"/>
    </source>
</evidence>
<evidence type="ECO:0000256" key="10">
    <source>
        <dbReference type="ARBA" id="ARBA00023002"/>
    </source>
</evidence>
<comment type="catalytic activity">
    <reaction evidence="17">
        <text>hypoxanthine + NAD(+) + H2O = xanthine + NADH + H(+)</text>
        <dbReference type="Rhea" id="RHEA:24670"/>
        <dbReference type="ChEBI" id="CHEBI:15377"/>
        <dbReference type="ChEBI" id="CHEBI:15378"/>
        <dbReference type="ChEBI" id="CHEBI:17368"/>
        <dbReference type="ChEBI" id="CHEBI:17712"/>
        <dbReference type="ChEBI" id="CHEBI:57540"/>
        <dbReference type="ChEBI" id="CHEBI:57945"/>
        <dbReference type="EC" id="1.17.1.4"/>
    </reaction>
</comment>
<dbReference type="SUPFAM" id="SSF56003">
    <property type="entry name" value="Molybdenum cofactor-binding domain"/>
    <property type="match status" value="1"/>
</dbReference>
<dbReference type="EMBL" id="CAJVPL010000451">
    <property type="protein sequence ID" value="CAG8498876.1"/>
    <property type="molecule type" value="Genomic_DNA"/>
</dbReference>
<dbReference type="InterPro" id="IPR002346">
    <property type="entry name" value="Mopterin_DH_FAD-bd"/>
</dbReference>
<feature type="binding site" evidence="19">
    <location>
        <position position="333"/>
    </location>
    <ligand>
        <name>FAD</name>
        <dbReference type="ChEBI" id="CHEBI:57692"/>
    </ligand>
</feature>
<evidence type="ECO:0000256" key="5">
    <source>
        <dbReference type="ARBA" id="ARBA00022505"/>
    </source>
</evidence>
<reference evidence="22" key="1">
    <citation type="submission" date="2021-06" db="EMBL/GenBank/DDBJ databases">
        <authorList>
            <person name="Kallberg Y."/>
            <person name="Tangrot J."/>
            <person name="Rosling A."/>
        </authorList>
    </citation>
    <scope>NUCLEOTIDE SEQUENCE</scope>
    <source>
        <strain evidence="22">MT106</strain>
    </source>
</reference>
<dbReference type="InterPro" id="IPR046867">
    <property type="entry name" value="AldOxase/xan_DH_MoCoBD2"/>
</dbReference>
<dbReference type="Gene3D" id="3.30.390.50">
    <property type="entry name" value="CO dehydrogenase flavoprotein, C-terminal domain"/>
    <property type="match status" value="1"/>
</dbReference>
<feature type="binding site" evidence="20">
    <location>
        <position position="1080"/>
    </location>
    <ligand>
        <name>Mo-molybdopterin</name>
        <dbReference type="ChEBI" id="CHEBI:71302"/>
    </ligand>
    <ligandPart>
        <name>Mo</name>
        <dbReference type="ChEBI" id="CHEBI:28685"/>
    </ligandPart>
</feature>
<feature type="binding site" evidence="20">
    <location>
        <position position="768"/>
    </location>
    <ligand>
        <name>Mo-molybdopterin</name>
        <dbReference type="ChEBI" id="CHEBI:71302"/>
    </ligand>
    <ligandPart>
        <name>Mo</name>
        <dbReference type="ChEBI" id="CHEBI:28685"/>
    </ligandPart>
</feature>
<dbReference type="InterPro" id="IPR036683">
    <property type="entry name" value="CO_DH_flav_C_dom_sf"/>
</dbReference>
<evidence type="ECO:0000256" key="19">
    <source>
        <dbReference type="PIRSR" id="PIRSR000127-2"/>
    </source>
</evidence>
<comment type="subcellular location">
    <subcellularLocation>
        <location evidence="2">Peroxisome</location>
    </subcellularLocation>
</comment>
<evidence type="ECO:0000256" key="1">
    <source>
        <dbReference type="ARBA" id="ARBA00001974"/>
    </source>
</evidence>
<dbReference type="GO" id="GO:0051537">
    <property type="term" value="F:2 iron, 2 sulfur cluster binding"/>
    <property type="evidence" value="ECO:0007669"/>
    <property type="project" value="UniProtKB-KW"/>
</dbReference>
<feature type="binding site" evidence="19">
    <location>
        <position position="803"/>
    </location>
    <ligand>
        <name>substrate</name>
    </ligand>
</feature>
<keyword evidence="9 19" id="KW-0274">FAD</keyword>
<dbReference type="InterPro" id="IPR036318">
    <property type="entry name" value="FAD-bd_PCMH-like_sf"/>
</dbReference>
<dbReference type="InterPro" id="IPR037165">
    <property type="entry name" value="AldOxase/xan_DH_Mopterin-bd_sf"/>
</dbReference>
<keyword evidence="23" id="KW-1185">Reference proteome</keyword>
<dbReference type="PIRSF" id="PIRSF000127">
    <property type="entry name" value="Xanthine_DH"/>
    <property type="match status" value="1"/>
</dbReference>
<feature type="active site" description="Proton acceptor" evidence="18">
    <location>
        <position position="1264"/>
    </location>
</feature>
<keyword evidence="10" id="KW-0560">Oxidoreductase</keyword>
<feature type="binding site" evidence="19">
    <location>
        <position position="915"/>
    </location>
    <ligand>
        <name>substrate</name>
    </ligand>
</feature>
<keyword evidence="11 20" id="KW-0408">Iron</keyword>
<comment type="cofactor">
    <cofactor evidence="20">
        <name>[2Fe-2S] cluster</name>
        <dbReference type="ChEBI" id="CHEBI:190135"/>
    </cofactor>
    <text evidence="20">Binds 2 [2Fe-2S] clusters.</text>
</comment>
<sequence length="1347" mass="150052">MTNEITSNSIKELEVNHKNFSSACTVLISLYDSTIRKIVNSSVNACLAPLCSIDGKHVITIEGIGSSHNPHPVQERIALLHGSQCGFCTPGIVMSLYALLRNNPEPSKKEIEECFDGNLCRCTGYRPILDAAKTFASVSKSISCENEIGDEKRVDSNGCDGNNTQEKTSQNKGCGRENCCQLNNRFEDFVIFDEFPKYKLKRYDPSQELIFPPSLINRVPKPLFFIGRKTKWFRPINLDQLLDLKRVYPNAKLVSGNTEIGIETKFKKLKYPIQIYVGEVKALQSCEFGDNGLTIGANITLSKFQQVLQDACKRYKSHQTQVFQAILSNLRWFAGNQIRNVATPAGNIVTGSPISDLNPIFLATNTLFTLTSSSSSATTDSNNNKNRRVIPSESFWIGYRKTILTEQEILEQIFVPCSAENEFVSAYKQAKRRDDDIAIVNAGLRVVLDKEHFVQDISLAFGGMGGVTLRATQAESFVKGRKWGDEKVLQNLLETILQELQLNFSAPGGMASYRRSLVAGFIYKFWHDIGTKIGLYTNKNSSCIIEELTEIIEREISQGVQSFGRPEDGKNHVGESIPHASALKQVTGEAVYLDDIPKAHGELYGTLLLSQEPHAKILSIDACEALAQPGVRGFFSAKDVPGENKWGPIFHDEEVFASTEVYCVGQIIGLIVADTQTLAQEAVRLVKVEYERLSYILTIEEAIDKQSFFSMDRQIVRGDVDNAFKEADYIFEGSSRIGGQEHFYLETQASLVIPKPEDHEFEVHASTQHLTETQIVLSSVLGIRANKVVCRVKRLGGGFGGKETRSVPLTAALAVGAWHLNRPIRCMLDRDEDMVISGQRHPALGRWRIGMSKDGKIKGLDLDIYTNGGWSSDLSSAVLDRAITHADNCYYIANMRIRGKICKTNIHSNTAFRGFGGPQGMMIMENIINEVADSMGISVDTLREINLYKEGQKTHYNQLLTDWHLPQLYQQLKQTSDFEKRRHQVDSYNASHKWRKRGLAFVPTKFGLSYTALHLNQAGALVHVYLDGSVLVSHGGVEMGQGLHTKLLQIAAETLSVPLDQIHIMETSTTTVANMSATAASVSSDINGYAVADACQKLAERLRPYREKTQNATFKEICQAAYFDRVNLSANGFYKTPDIGYSFEKNEGQMFYYFTMGAAVTEIELDLLTGDHTILRTDLCMDIGRSLNYAIDIGQIEGGFVQGVGWCTIEESLFFPNGQLFTRGPGNYKIPGFRDIPQDFRVSTYQGTQYPHLKTIHSSKGVGEPPLFLGSSVFFAIRDAIKAGRQVNFNKYHNQYGYLVQANSINEIVTLSSPATPERIRMACIDHISKAALVSRKEGEKPWNLMA</sequence>
<dbReference type="InterPro" id="IPR016166">
    <property type="entry name" value="FAD-bd_PCMH"/>
</dbReference>
<feature type="binding site" evidence="19">
    <location>
        <position position="428"/>
    </location>
    <ligand>
        <name>FAD</name>
        <dbReference type="ChEBI" id="CHEBI:57692"/>
    </ligand>
</feature>
<organism evidence="22 23">
    <name type="scientific">Ambispora gerdemannii</name>
    <dbReference type="NCBI Taxonomy" id="144530"/>
    <lineage>
        <taxon>Eukaryota</taxon>
        <taxon>Fungi</taxon>
        <taxon>Fungi incertae sedis</taxon>
        <taxon>Mucoromycota</taxon>
        <taxon>Glomeromycotina</taxon>
        <taxon>Glomeromycetes</taxon>
        <taxon>Archaeosporales</taxon>
        <taxon>Ambisporaceae</taxon>
        <taxon>Ambispora</taxon>
    </lineage>
</organism>
<dbReference type="SUPFAM" id="SSF47741">
    <property type="entry name" value="CO dehydrogenase ISP C-domain like"/>
    <property type="match status" value="1"/>
</dbReference>
<feature type="binding site" evidence="20">
    <location>
        <position position="913"/>
    </location>
    <ligand>
        <name>Mo-molybdopterin</name>
        <dbReference type="ChEBI" id="CHEBI:71302"/>
    </ligand>
    <ligandPart>
        <name>Mo</name>
        <dbReference type="ChEBI" id="CHEBI:28685"/>
    </ligandPart>
</feature>
<dbReference type="InterPro" id="IPR002888">
    <property type="entry name" value="2Fe-2S-bd"/>
</dbReference>
<feature type="binding site" evidence="19">
    <location>
        <begin position="253"/>
        <end position="260"/>
    </location>
    <ligand>
        <name>FAD</name>
        <dbReference type="ChEBI" id="CHEBI:57692"/>
    </ligand>
</feature>
<dbReference type="Pfam" id="PF02738">
    <property type="entry name" value="MoCoBD_1"/>
    <property type="match status" value="1"/>
</dbReference>
<dbReference type="InterPro" id="IPR008274">
    <property type="entry name" value="AldOxase/xan_DH_MoCoBD1"/>
</dbReference>
<comment type="similarity">
    <text evidence="3">Belongs to the xanthine dehydrogenase family.</text>
</comment>
<dbReference type="SUPFAM" id="SSF54665">
    <property type="entry name" value="CO dehydrogenase molybdoprotein N-domain-like"/>
    <property type="match status" value="1"/>
</dbReference>
<dbReference type="SMART" id="SM01008">
    <property type="entry name" value="Ald_Xan_dh_C"/>
    <property type="match status" value="1"/>
</dbReference>
<evidence type="ECO:0000256" key="8">
    <source>
        <dbReference type="ARBA" id="ARBA00022723"/>
    </source>
</evidence>
<comment type="caution">
    <text evidence="22">The sequence shown here is derived from an EMBL/GenBank/DDBJ whole genome shotgun (WGS) entry which is preliminary data.</text>
</comment>
<comment type="cofactor">
    <cofactor evidence="1 19">
        <name>FAD</name>
        <dbReference type="ChEBI" id="CHEBI:57692"/>
    </cofactor>
</comment>
<dbReference type="InterPro" id="IPR036856">
    <property type="entry name" value="Ald_Oxase/Xan_DH_a/b_sf"/>
</dbReference>
<evidence type="ECO:0000256" key="13">
    <source>
        <dbReference type="ARBA" id="ARBA00023027"/>
    </source>
</evidence>
<comment type="cofactor">
    <cofactor evidence="15">
        <name>[2Fe-2S] cluster</name>
        <dbReference type="ChEBI" id="CHEBI:190135"/>
    </cofactor>
</comment>
<dbReference type="Pfam" id="PF00941">
    <property type="entry name" value="FAD_binding_5"/>
    <property type="match status" value="1"/>
</dbReference>
<dbReference type="Pfam" id="PF03450">
    <property type="entry name" value="CO_deh_flav_C"/>
    <property type="match status" value="1"/>
</dbReference>
<dbReference type="PANTHER" id="PTHR45444:SF3">
    <property type="entry name" value="XANTHINE DEHYDROGENASE"/>
    <property type="match status" value="1"/>
</dbReference>
<dbReference type="FunFam" id="3.90.1170.50:FF:000001">
    <property type="entry name" value="Aldehyde oxidase 1"/>
    <property type="match status" value="1"/>
</dbReference>
<dbReference type="SMART" id="SM01092">
    <property type="entry name" value="CO_deh_flav_C"/>
    <property type="match status" value="1"/>
</dbReference>
<evidence type="ECO:0000256" key="16">
    <source>
        <dbReference type="ARBA" id="ARBA00049017"/>
    </source>
</evidence>
<dbReference type="InterPro" id="IPR016167">
    <property type="entry name" value="FAD-bd_PCMH_sub1"/>
</dbReference>
<dbReference type="SUPFAM" id="SSF55447">
    <property type="entry name" value="CO dehydrogenase flavoprotein C-terminal domain-like"/>
    <property type="match status" value="1"/>
</dbReference>
<dbReference type="FunFam" id="3.30.365.10:FF:000003">
    <property type="entry name" value="Aldehyde oxidase 1"/>
    <property type="match status" value="1"/>
</dbReference>
<dbReference type="PROSITE" id="PS51387">
    <property type="entry name" value="FAD_PCMH"/>
    <property type="match status" value="1"/>
</dbReference>
<dbReference type="Gene3D" id="3.90.1170.50">
    <property type="entry name" value="Aldehyde oxidase/xanthine dehydrogenase, a/b hammerhead"/>
    <property type="match status" value="1"/>
</dbReference>
<dbReference type="GO" id="GO:0005506">
    <property type="term" value="F:iron ion binding"/>
    <property type="evidence" value="ECO:0007669"/>
    <property type="project" value="InterPro"/>
</dbReference>
<evidence type="ECO:0000256" key="17">
    <source>
        <dbReference type="ARBA" id="ARBA00049517"/>
    </source>
</evidence>
<dbReference type="Gene3D" id="3.30.365.10">
    <property type="entry name" value="Aldehyde oxidase/xanthine dehydrogenase, molybdopterin binding domain"/>
    <property type="match status" value="4"/>
</dbReference>
<feature type="binding site" evidence="20">
    <location>
        <position position="46"/>
    </location>
    <ligand>
        <name>[2Fe-2S] cluster</name>
        <dbReference type="ChEBI" id="CHEBI:190135"/>
        <label>1</label>
    </ligand>
</feature>
<keyword evidence="8 20" id="KW-0479">Metal-binding</keyword>
<dbReference type="Gene3D" id="3.10.20.30">
    <property type="match status" value="1"/>
</dbReference>
<proteinExistence type="inferred from homology"/>
<keyword evidence="5 20" id="KW-0500">Molybdenum</keyword>
<gene>
    <name evidence="22" type="ORF">AGERDE_LOCUS4142</name>
</gene>
<dbReference type="InterPro" id="IPR000674">
    <property type="entry name" value="Ald_Oxase/Xan_DH_a/b"/>
</dbReference>
<evidence type="ECO:0000256" key="11">
    <source>
        <dbReference type="ARBA" id="ARBA00023004"/>
    </source>
</evidence>
<dbReference type="FunFam" id="3.30.365.10:FF:000002">
    <property type="entry name" value="Xanthine dehydrogenase oxidase"/>
    <property type="match status" value="1"/>
</dbReference>
<comment type="catalytic activity">
    <reaction evidence="16">
        <text>xanthine + NAD(+) + H2O = urate + NADH + H(+)</text>
        <dbReference type="Rhea" id="RHEA:16669"/>
        <dbReference type="ChEBI" id="CHEBI:15377"/>
        <dbReference type="ChEBI" id="CHEBI:15378"/>
        <dbReference type="ChEBI" id="CHEBI:17712"/>
        <dbReference type="ChEBI" id="CHEBI:17775"/>
        <dbReference type="ChEBI" id="CHEBI:57540"/>
        <dbReference type="ChEBI" id="CHEBI:57945"/>
        <dbReference type="EC" id="1.17.1.4"/>
    </reaction>
</comment>
<evidence type="ECO:0000259" key="21">
    <source>
        <dbReference type="PROSITE" id="PS51387"/>
    </source>
</evidence>
<dbReference type="GO" id="GO:0004854">
    <property type="term" value="F:xanthine dehydrogenase activity"/>
    <property type="evidence" value="ECO:0007669"/>
    <property type="project" value="UniProtKB-EC"/>
</dbReference>
<evidence type="ECO:0000256" key="20">
    <source>
        <dbReference type="PIRSR" id="PIRSR000127-3"/>
    </source>
</evidence>
<feature type="domain" description="FAD-binding PCMH-type" evidence="21">
    <location>
        <begin position="225"/>
        <end position="420"/>
    </location>
</feature>
<dbReference type="PANTHER" id="PTHR45444">
    <property type="entry name" value="XANTHINE DEHYDROGENASE"/>
    <property type="match status" value="1"/>
</dbReference>
<dbReference type="InterPro" id="IPR016169">
    <property type="entry name" value="FAD-bd_PCMH_sub2"/>
</dbReference>
<keyword evidence="13" id="KW-0520">NAD</keyword>
<name>A0A9N8ZKK5_9GLOM</name>
<dbReference type="InterPro" id="IPR016208">
    <property type="entry name" value="Ald_Oxase/xanthine_DH-like"/>
</dbReference>
<evidence type="ECO:0000256" key="12">
    <source>
        <dbReference type="ARBA" id="ARBA00023014"/>
    </source>
</evidence>
<evidence type="ECO:0000256" key="7">
    <source>
        <dbReference type="ARBA" id="ARBA00022714"/>
    </source>
</evidence>
<accession>A0A9N8ZKK5</accession>
<keyword evidence="14" id="KW-0576">Peroxisome</keyword>
<feature type="binding site" evidence="19">
    <location>
        <position position="356"/>
    </location>
    <ligand>
        <name>FAD</name>
        <dbReference type="ChEBI" id="CHEBI:57692"/>
    </ligand>
</feature>
<evidence type="ECO:0000313" key="22">
    <source>
        <dbReference type="EMBL" id="CAG8498876.1"/>
    </source>
</evidence>
<dbReference type="Pfam" id="PF01315">
    <property type="entry name" value="Ald_Xan_dh_C"/>
    <property type="match status" value="1"/>
</dbReference>
<dbReference type="Pfam" id="PF01799">
    <property type="entry name" value="Fer2_2"/>
    <property type="match status" value="1"/>
</dbReference>
<dbReference type="Pfam" id="PF20256">
    <property type="entry name" value="MoCoBD_2"/>
    <property type="match status" value="1"/>
</dbReference>
<feature type="binding site" evidence="20">
    <location>
        <position position="24"/>
    </location>
    <ligand>
        <name>[2Fe-2S] cluster</name>
        <dbReference type="ChEBI" id="CHEBI:190135"/>
        <label>1</label>
    </ligand>
</feature>
<feature type="binding site" evidence="20">
    <location>
        <position position="122"/>
    </location>
    <ligand>
        <name>[2Fe-2S] cluster</name>
        <dbReference type="ChEBI" id="CHEBI:190135"/>
        <label>2</label>
    </ligand>
</feature>
<protein>
    <recommendedName>
        <fullName evidence="4">xanthine dehydrogenase</fullName>
        <ecNumber evidence="4">1.17.1.4</ecNumber>
    </recommendedName>
</protein>
<feature type="binding site" evidence="19">
    <location>
        <position position="881"/>
    </location>
    <ligand>
        <name>substrate</name>
    </ligand>
</feature>
<feature type="binding site" evidence="19">
    <location>
        <position position="410"/>
    </location>
    <ligand>
        <name>FAD</name>
        <dbReference type="ChEBI" id="CHEBI:57692"/>
    </ligand>
</feature>
<dbReference type="InterPro" id="IPR036884">
    <property type="entry name" value="2Fe-2S-bd_dom_sf"/>
</dbReference>
<dbReference type="SUPFAM" id="SSF56176">
    <property type="entry name" value="FAD-binding/transporter-associated domain-like"/>
    <property type="match status" value="1"/>
</dbReference>
<comment type="cofactor">
    <cofactor evidence="20">
        <name>Mo-molybdopterin</name>
        <dbReference type="ChEBI" id="CHEBI:71302"/>
    </cofactor>
    <text evidence="20">Binds 1 Mo-molybdopterin (Mo-MPT) cofactor per subunit.</text>
</comment>
<dbReference type="Proteomes" id="UP000789831">
    <property type="component" value="Unassembled WGS sequence"/>
</dbReference>